<reference evidence="2" key="1">
    <citation type="submission" date="2017-01" db="EMBL/GenBank/DDBJ databases">
        <authorList>
            <person name="Varghese N."/>
            <person name="Submissions S."/>
        </authorList>
    </citation>
    <scope>NUCLEOTIDE SEQUENCE [LARGE SCALE GENOMIC DNA]</scope>
    <source>
        <strain evidence="2">CGMCC 1.7737</strain>
    </source>
</reference>
<proteinExistence type="predicted"/>
<accession>A0A1N7EGX5</accession>
<keyword evidence="2" id="KW-1185">Reference proteome</keyword>
<dbReference type="Proteomes" id="UP000186914">
    <property type="component" value="Unassembled WGS sequence"/>
</dbReference>
<sequence length="87" mass="9785">MLHSGLASLSENPYSRITQRDKRNPVVEGFVFESDLYLLGDLRCKPAVVPNEYRSILSRLAQPFLDERCELVGKRLNLLPVGVLDVG</sequence>
<name>A0A1N7EGX5_9EURY</name>
<gene>
    <name evidence="1" type="ORF">SAMN05421858_4225</name>
</gene>
<dbReference type="AlphaFoldDB" id="A0A1N7EGX5"/>
<protein>
    <submittedName>
        <fullName evidence="1">Uncharacterized protein</fullName>
    </submittedName>
</protein>
<evidence type="ECO:0000313" key="2">
    <source>
        <dbReference type="Proteomes" id="UP000186914"/>
    </source>
</evidence>
<organism evidence="1 2">
    <name type="scientific">Haladaptatus litoreus</name>
    <dbReference type="NCBI Taxonomy" id="553468"/>
    <lineage>
        <taxon>Archaea</taxon>
        <taxon>Methanobacteriati</taxon>
        <taxon>Methanobacteriota</taxon>
        <taxon>Stenosarchaea group</taxon>
        <taxon>Halobacteria</taxon>
        <taxon>Halobacteriales</taxon>
        <taxon>Haladaptataceae</taxon>
        <taxon>Haladaptatus</taxon>
    </lineage>
</organism>
<dbReference type="EMBL" id="FTNO01000006">
    <property type="protein sequence ID" value="SIR87259.1"/>
    <property type="molecule type" value="Genomic_DNA"/>
</dbReference>
<evidence type="ECO:0000313" key="1">
    <source>
        <dbReference type="EMBL" id="SIR87259.1"/>
    </source>
</evidence>